<dbReference type="EMBL" id="CP047156">
    <property type="protein sequence ID" value="QHC00338.1"/>
    <property type="molecule type" value="Genomic_DNA"/>
</dbReference>
<dbReference type="KEGG" id="eke:EK0264_08625"/>
<dbReference type="SUPFAM" id="SSF51735">
    <property type="entry name" value="NAD(P)-binding Rossmann-fold domains"/>
    <property type="match status" value="1"/>
</dbReference>
<dbReference type="Gene3D" id="3.90.180.10">
    <property type="entry name" value="Medium-chain alcohol dehydrogenases, catalytic domain"/>
    <property type="match status" value="1"/>
</dbReference>
<evidence type="ECO:0000313" key="8">
    <source>
        <dbReference type="Proteomes" id="UP000463857"/>
    </source>
</evidence>
<dbReference type="InterPro" id="IPR013154">
    <property type="entry name" value="ADH-like_N"/>
</dbReference>
<comment type="cofactor">
    <cofactor evidence="1">
        <name>Zn(2+)</name>
        <dbReference type="ChEBI" id="CHEBI:29105"/>
    </cofactor>
</comment>
<evidence type="ECO:0000259" key="6">
    <source>
        <dbReference type="Pfam" id="PF16912"/>
    </source>
</evidence>
<dbReference type="AlphaFoldDB" id="A0A7L4YMM4"/>
<evidence type="ECO:0000256" key="3">
    <source>
        <dbReference type="ARBA" id="ARBA00022833"/>
    </source>
</evidence>
<dbReference type="PANTHER" id="PTHR43189:SF2">
    <property type="entry name" value="GLUCOSE 1-DEHYDROGENASE"/>
    <property type="match status" value="1"/>
</dbReference>
<dbReference type="Gene3D" id="3.40.50.720">
    <property type="entry name" value="NAD(P)-binding Rossmann-like Domain"/>
    <property type="match status" value="1"/>
</dbReference>
<keyword evidence="4" id="KW-0560">Oxidoreductase</keyword>
<feature type="domain" description="Glucose dehydrogenase C-terminal" evidence="6">
    <location>
        <begin position="145"/>
        <end position="348"/>
    </location>
</feature>
<proteinExistence type="predicted"/>
<dbReference type="Proteomes" id="UP000463857">
    <property type="component" value="Chromosome"/>
</dbReference>
<dbReference type="InterPro" id="IPR011032">
    <property type="entry name" value="GroES-like_sf"/>
</dbReference>
<evidence type="ECO:0000256" key="2">
    <source>
        <dbReference type="ARBA" id="ARBA00022723"/>
    </source>
</evidence>
<evidence type="ECO:0000313" key="7">
    <source>
        <dbReference type="EMBL" id="QHC00338.1"/>
    </source>
</evidence>
<keyword evidence="3" id="KW-0862">Zinc</keyword>
<dbReference type="Pfam" id="PF16912">
    <property type="entry name" value="Glu_dehyd_C"/>
    <property type="match status" value="1"/>
</dbReference>
<name>A0A7L4YMM4_9ACTN</name>
<protein>
    <submittedName>
        <fullName evidence="7">Alcohol dehydrogenase catalytic domain-containing protein</fullName>
    </submittedName>
</protein>
<organism evidence="7 8">
    <name type="scientific">Epidermidibacterium keratini</name>
    <dbReference type="NCBI Taxonomy" id="1891644"/>
    <lineage>
        <taxon>Bacteria</taxon>
        <taxon>Bacillati</taxon>
        <taxon>Actinomycetota</taxon>
        <taxon>Actinomycetes</taxon>
        <taxon>Sporichthyales</taxon>
        <taxon>Sporichthyaceae</taxon>
        <taxon>Epidermidibacterium</taxon>
    </lineage>
</organism>
<dbReference type="InterPro" id="IPR031640">
    <property type="entry name" value="Glu_dehyd_C"/>
</dbReference>
<dbReference type="Pfam" id="PF08240">
    <property type="entry name" value="ADH_N"/>
    <property type="match status" value="1"/>
</dbReference>
<evidence type="ECO:0000259" key="5">
    <source>
        <dbReference type="Pfam" id="PF08240"/>
    </source>
</evidence>
<dbReference type="OrthoDB" id="9797931at2"/>
<accession>A0A7L4YMM4</accession>
<keyword evidence="2" id="KW-0479">Metal-binding</keyword>
<reference evidence="7 8" key="1">
    <citation type="journal article" date="2018" name="Int. J. Syst. Evol. Microbiol.">
        <title>Epidermidibacterium keratini gen. nov., sp. nov., a member of the family Sporichthyaceae, isolated from keratin epidermis.</title>
        <authorList>
            <person name="Lee D.G."/>
            <person name="Trujillo M.E."/>
            <person name="Kang S."/>
            <person name="Nam J.J."/>
            <person name="Kim Y.J."/>
        </authorList>
    </citation>
    <scope>NUCLEOTIDE SEQUENCE [LARGE SCALE GENOMIC DNA]</scope>
    <source>
        <strain evidence="7 8">EPI-7</strain>
    </source>
</reference>
<dbReference type="GO" id="GO:0046872">
    <property type="term" value="F:metal ion binding"/>
    <property type="evidence" value="ECO:0007669"/>
    <property type="project" value="UniProtKB-KW"/>
</dbReference>
<sequence length="350" mass="37274">MRALTITPGQANSLAVTDVADVTQSDDRLLVQGLLMGVCGTDHELNGGKYGWAPPGRSELIIGHESLGRVVAAPADSGFSEGDLIAGVVRRPDPVPCMACGHGAFDMCRNGQYTERGIKELDGFGSQMWDIEPAYAVPVRADVGESGVLIEPTSVVAKAWAEIEAVGERSWFAPQSVVISGAGPVGLLAALLGTQRELDVHVVDVVTDGPKPELVARLGATYHSDEFENVLREVRPDVVIDTTGLSALLAAAMRELTPYRITCLLGMHDAQRKTGIDLATWGKTTVLDNGVVVGSVNANVQHWQQAADALAAADPDWLRSLITRRVPLRSALEAFQRADGDVKVVIDLQD</sequence>
<evidence type="ECO:0000256" key="1">
    <source>
        <dbReference type="ARBA" id="ARBA00001947"/>
    </source>
</evidence>
<dbReference type="GO" id="GO:0016491">
    <property type="term" value="F:oxidoreductase activity"/>
    <property type="evidence" value="ECO:0007669"/>
    <property type="project" value="UniProtKB-KW"/>
</dbReference>
<dbReference type="InterPro" id="IPR036291">
    <property type="entry name" value="NAD(P)-bd_dom_sf"/>
</dbReference>
<evidence type="ECO:0000256" key="4">
    <source>
        <dbReference type="ARBA" id="ARBA00023002"/>
    </source>
</evidence>
<dbReference type="InParanoid" id="A0A7L4YMM4"/>
<feature type="domain" description="Alcohol dehydrogenase-like N-terminal" evidence="5">
    <location>
        <begin position="26"/>
        <end position="123"/>
    </location>
</feature>
<dbReference type="SUPFAM" id="SSF50129">
    <property type="entry name" value="GroES-like"/>
    <property type="match status" value="1"/>
</dbReference>
<dbReference type="PANTHER" id="PTHR43189">
    <property type="entry name" value="ZINC-TYPE ALCOHOL DEHYDROGENASE-LIKE PROTEIN C1198.01-RELATED"/>
    <property type="match status" value="1"/>
</dbReference>
<keyword evidence="8" id="KW-1185">Reference proteome</keyword>
<gene>
    <name evidence="7" type="ORF">EK0264_08625</name>
</gene>
<dbReference type="RefSeq" id="WP_159544722.1">
    <property type="nucleotide sequence ID" value="NZ_CP047156.1"/>
</dbReference>